<evidence type="ECO:0000256" key="3">
    <source>
        <dbReference type="ARBA" id="ARBA00022630"/>
    </source>
</evidence>
<reference evidence="11" key="1">
    <citation type="journal article" date="2019" name="Int. J. Syst. Evol. Microbiol.">
        <title>The Global Catalogue of Microorganisms (GCM) 10K type strain sequencing project: providing services to taxonomists for standard genome sequencing and annotation.</title>
        <authorList>
            <consortium name="The Broad Institute Genomics Platform"/>
            <consortium name="The Broad Institute Genome Sequencing Center for Infectious Disease"/>
            <person name="Wu L."/>
            <person name="Ma J."/>
        </authorList>
    </citation>
    <scope>NUCLEOTIDE SEQUENCE [LARGE SCALE GENOMIC DNA]</scope>
    <source>
        <strain evidence="11">KCTC 42644</strain>
    </source>
</reference>
<comment type="similarity">
    <text evidence="2">Belongs to the acyl-CoA dehydrogenase family.</text>
</comment>
<evidence type="ECO:0000259" key="8">
    <source>
        <dbReference type="Pfam" id="PF02770"/>
    </source>
</evidence>
<feature type="domain" description="Acyl-CoA dehydrogenase/oxidase N-terminal" evidence="9">
    <location>
        <begin position="371"/>
        <end position="480"/>
    </location>
</feature>
<proteinExistence type="inferred from homology"/>
<dbReference type="InterPro" id="IPR009075">
    <property type="entry name" value="AcylCo_DH/oxidase_C"/>
</dbReference>
<gene>
    <name evidence="10" type="ORF">ACFOMD_01475</name>
</gene>
<keyword evidence="4" id="KW-0274">FAD</keyword>
<dbReference type="InterPro" id="IPR009100">
    <property type="entry name" value="AcylCoA_DH/oxidase_NM_dom_sf"/>
</dbReference>
<evidence type="ECO:0000256" key="5">
    <source>
        <dbReference type="ARBA" id="ARBA00023002"/>
    </source>
</evidence>
<evidence type="ECO:0000256" key="2">
    <source>
        <dbReference type="ARBA" id="ARBA00009347"/>
    </source>
</evidence>
<evidence type="ECO:0000259" key="7">
    <source>
        <dbReference type="Pfam" id="PF00441"/>
    </source>
</evidence>
<dbReference type="InterPro" id="IPR052161">
    <property type="entry name" value="Mycobact_Acyl-CoA_DH"/>
</dbReference>
<feature type="compositionally biased region" description="Basic and acidic residues" evidence="6">
    <location>
        <begin position="1"/>
        <end position="10"/>
    </location>
</feature>
<protein>
    <submittedName>
        <fullName evidence="10">Acyl-CoA dehydrogenase family protein</fullName>
    </submittedName>
</protein>
<feature type="domain" description="Acyl-CoA dehydrogenase/oxidase C-terminal" evidence="7">
    <location>
        <begin position="219"/>
        <end position="335"/>
    </location>
</feature>
<accession>A0ABV7X5G7</accession>
<feature type="domain" description="Acyl-CoA dehydrogenase/oxidase C-terminal" evidence="7">
    <location>
        <begin position="589"/>
        <end position="741"/>
    </location>
</feature>
<dbReference type="Gene3D" id="1.10.540.10">
    <property type="entry name" value="Acyl-CoA dehydrogenase/oxidase, N-terminal domain"/>
    <property type="match status" value="2"/>
</dbReference>
<dbReference type="InterPro" id="IPR046373">
    <property type="entry name" value="Acyl-CoA_Oxase/DH_mid-dom_sf"/>
</dbReference>
<dbReference type="InterPro" id="IPR013786">
    <property type="entry name" value="AcylCoA_DH/ox_N"/>
</dbReference>
<comment type="caution">
    <text evidence="10">The sequence shown here is derived from an EMBL/GenBank/DDBJ whole genome shotgun (WGS) entry which is preliminary data.</text>
</comment>
<comment type="cofactor">
    <cofactor evidence="1">
        <name>FAD</name>
        <dbReference type="ChEBI" id="CHEBI:57692"/>
    </cofactor>
</comment>
<evidence type="ECO:0000256" key="1">
    <source>
        <dbReference type="ARBA" id="ARBA00001974"/>
    </source>
</evidence>
<evidence type="ECO:0000259" key="9">
    <source>
        <dbReference type="Pfam" id="PF02771"/>
    </source>
</evidence>
<dbReference type="Pfam" id="PF02771">
    <property type="entry name" value="Acyl-CoA_dh_N"/>
    <property type="match status" value="1"/>
</dbReference>
<evidence type="ECO:0000256" key="6">
    <source>
        <dbReference type="SAM" id="MobiDB-lite"/>
    </source>
</evidence>
<dbReference type="EMBL" id="JBHRXV010000001">
    <property type="protein sequence ID" value="MFC3711222.1"/>
    <property type="molecule type" value="Genomic_DNA"/>
</dbReference>
<keyword evidence="5" id="KW-0560">Oxidoreductase</keyword>
<organism evidence="10 11">
    <name type="scientific">Sphingoaurantiacus capsulatus</name>
    <dbReference type="NCBI Taxonomy" id="1771310"/>
    <lineage>
        <taxon>Bacteria</taxon>
        <taxon>Pseudomonadati</taxon>
        <taxon>Pseudomonadota</taxon>
        <taxon>Alphaproteobacteria</taxon>
        <taxon>Sphingomonadales</taxon>
        <taxon>Sphingosinicellaceae</taxon>
        <taxon>Sphingoaurantiacus</taxon>
    </lineage>
</organism>
<evidence type="ECO:0000256" key="4">
    <source>
        <dbReference type="ARBA" id="ARBA00022827"/>
    </source>
</evidence>
<evidence type="ECO:0000313" key="10">
    <source>
        <dbReference type="EMBL" id="MFC3711222.1"/>
    </source>
</evidence>
<dbReference type="PANTHER" id="PTHR43292">
    <property type="entry name" value="ACYL-COA DEHYDROGENASE"/>
    <property type="match status" value="1"/>
</dbReference>
<dbReference type="SUPFAM" id="SSF56645">
    <property type="entry name" value="Acyl-CoA dehydrogenase NM domain-like"/>
    <property type="match status" value="2"/>
</dbReference>
<dbReference type="Gene3D" id="2.40.110.10">
    <property type="entry name" value="Butyryl-CoA Dehydrogenase, subunit A, domain 2"/>
    <property type="match status" value="1"/>
</dbReference>
<dbReference type="Pfam" id="PF00441">
    <property type="entry name" value="Acyl-CoA_dh_1"/>
    <property type="match status" value="2"/>
</dbReference>
<keyword evidence="11" id="KW-1185">Reference proteome</keyword>
<dbReference type="InterPro" id="IPR006091">
    <property type="entry name" value="Acyl-CoA_Oxase/DH_mid-dom"/>
</dbReference>
<dbReference type="InterPro" id="IPR037069">
    <property type="entry name" value="AcylCoA_DH/ox_N_sf"/>
</dbReference>
<feature type="region of interest" description="Disordered" evidence="6">
    <location>
        <begin position="1"/>
        <end position="20"/>
    </location>
</feature>
<dbReference type="RefSeq" id="WP_380855721.1">
    <property type="nucleotide sequence ID" value="NZ_JBHRXV010000001.1"/>
</dbReference>
<dbReference type="InterPro" id="IPR036250">
    <property type="entry name" value="AcylCo_DH-like_C"/>
</dbReference>
<dbReference type="Gene3D" id="1.20.140.10">
    <property type="entry name" value="Butyryl-CoA Dehydrogenase, subunit A, domain 3"/>
    <property type="match status" value="2"/>
</dbReference>
<dbReference type="PANTHER" id="PTHR43292:SF3">
    <property type="entry name" value="ACYL-COA DEHYDROGENASE FADE29"/>
    <property type="match status" value="1"/>
</dbReference>
<keyword evidence="3" id="KW-0285">Flavoprotein</keyword>
<name>A0ABV7X5G7_9SPHN</name>
<dbReference type="SUPFAM" id="SSF47203">
    <property type="entry name" value="Acyl-CoA dehydrogenase C-terminal domain-like"/>
    <property type="match status" value="2"/>
</dbReference>
<sequence length="747" mass="80811">MNQLARHDTDVATPQTPGSDERRMLLDAVRSFLEDKWPALKAVELGSDEGAVRRIGAELAGMGLSALGADRSMGGVQEILLVHEELGRAACPAPFFATSMINLLLAGRADALLDSIAAGTEFPALSFGPEDGDRTAGTLVENGDTVSGELRYLDAAAGITTLVAAVSPTRFAIVRLGDGAELIPTRSVGAAGLATLRLTNAAASFIDLPAGRLATVALVARLALAARAYGAAQRAFEMVVDYSKERKQFGRPIGGFQAIQHKFANSYIALEGVKQAIDGAGAQHDAGDPEWHVLATAAIAFASSSLRQVALETHHAFGAIGYAEEHEAPRHFKRVHQDVLRMGGVGRARAELAARFLDEGRGFPDFNLGAEANAFRGEVRAWLAEHWPASRRDEWEARNRPHHHDRDFNREFGTTGWLALNWPRKFGGMDGTPMELLALHQELVRAEAPRVGSQIQAVGWMLYGRPEQQAEYLPALARGEAFYGMWYSEPGSGSDLASLQTRAVRDGDHYVINGQKIWTTSFYGDYMWLAARTDPTARPDPAGITMFCVPTSTPGYTISRMDNMYDGEFAQTFFDDMRVPAECVVGEENKGWRVLMGALGTERGIAGATIVMEAANLFEHACAAIRADPALRQDATVRDTIGWLAAELAVGRQLGLYCFEVAGTGETPLQLAAATKVFSSELTERMSEGLQEVFGMEASLSRGAEGALLHGKLEQKLRNSLMYVISMGTNEIQRNIIAQRGLGLPRP</sequence>
<dbReference type="Proteomes" id="UP001595615">
    <property type="component" value="Unassembled WGS sequence"/>
</dbReference>
<dbReference type="Pfam" id="PF02770">
    <property type="entry name" value="Acyl-CoA_dh_M"/>
    <property type="match status" value="1"/>
</dbReference>
<feature type="domain" description="Acyl-CoA oxidase/dehydrogenase middle" evidence="8">
    <location>
        <begin position="485"/>
        <end position="574"/>
    </location>
</feature>
<evidence type="ECO:0000313" key="11">
    <source>
        <dbReference type="Proteomes" id="UP001595615"/>
    </source>
</evidence>